<comment type="caution">
    <text evidence="2">The sequence shown here is derived from an EMBL/GenBank/DDBJ whole genome shotgun (WGS) entry which is preliminary data.</text>
</comment>
<gene>
    <name evidence="2" type="ORF">EST38_g6240</name>
</gene>
<name>A0A4Q2DK91_9AGAR</name>
<dbReference type="AlphaFoldDB" id="A0A4Q2DK91"/>
<protein>
    <submittedName>
        <fullName evidence="2">Uncharacterized protein</fullName>
    </submittedName>
</protein>
<feature type="region of interest" description="Disordered" evidence="1">
    <location>
        <begin position="1"/>
        <end position="43"/>
    </location>
</feature>
<evidence type="ECO:0000256" key="1">
    <source>
        <dbReference type="SAM" id="MobiDB-lite"/>
    </source>
</evidence>
<evidence type="ECO:0000313" key="3">
    <source>
        <dbReference type="Proteomes" id="UP000290288"/>
    </source>
</evidence>
<accession>A0A4Q2DK91</accession>
<feature type="compositionally biased region" description="Low complexity" evidence="1">
    <location>
        <begin position="32"/>
        <end position="43"/>
    </location>
</feature>
<sequence>MRSPRYVPTSDPLEVELAMPTRSLGDHDGRDTASSQSDDSSDASLCLCPSICPHRLNRQRSYSMSPRPVQESFPCQLYTPLETYPLSASGLSYHHAAIPVLRDPSPEPGTPPFHLAAVIHPRAPSIGPNIPSRASSVISESQTEPMTPPFVLSSDIPSCALSIVSTVSDDPTAVNPFSSLVSVPSGEHNSLLVQQLDIEIEALRGSIDVLTIKYGRLTALRRSILQGTLLEMN</sequence>
<dbReference type="OrthoDB" id="10640349at2759"/>
<dbReference type="EMBL" id="SDEE01000192">
    <property type="protein sequence ID" value="RXW19616.1"/>
    <property type="molecule type" value="Genomic_DNA"/>
</dbReference>
<evidence type="ECO:0000313" key="2">
    <source>
        <dbReference type="EMBL" id="RXW19616.1"/>
    </source>
</evidence>
<proteinExistence type="predicted"/>
<dbReference type="Proteomes" id="UP000290288">
    <property type="component" value="Unassembled WGS sequence"/>
</dbReference>
<keyword evidence="3" id="KW-1185">Reference proteome</keyword>
<reference evidence="2 3" key="1">
    <citation type="submission" date="2019-01" db="EMBL/GenBank/DDBJ databases">
        <title>Draft genome sequence of Psathyrella aberdarensis IHI B618.</title>
        <authorList>
            <person name="Buettner E."/>
            <person name="Kellner H."/>
        </authorList>
    </citation>
    <scope>NUCLEOTIDE SEQUENCE [LARGE SCALE GENOMIC DNA]</scope>
    <source>
        <strain evidence="2 3">IHI B618</strain>
    </source>
</reference>
<organism evidence="2 3">
    <name type="scientific">Candolleomyces aberdarensis</name>
    <dbReference type="NCBI Taxonomy" id="2316362"/>
    <lineage>
        <taxon>Eukaryota</taxon>
        <taxon>Fungi</taxon>
        <taxon>Dikarya</taxon>
        <taxon>Basidiomycota</taxon>
        <taxon>Agaricomycotina</taxon>
        <taxon>Agaricomycetes</taxon>
        <taxon>Agaricomycetidae</taxon>
        <taxon>Agaricales</taxon>
        <taxon>Agaricineae</taxon>
        <taxon>Psathyrellaceae</taxon>
        <taxon>Candolleomyces</taxon>
    </lineage>
</organism>